<feature type="transmembrane region" description="Helical" evidence="1">
    <location>
        <begin position="92"/>
        <end position="116"/>
    </location>
</feature>
<dbReference type="Proteomes" id="UP001189429">
    <property type="component" value="Unassembled WGS sequence"/>
</dbReference>
<dbReference type="EMBL" id="CAUYUJ010002868">
    <property type="protein sequence ID" value="CAK0802734.1"/>
    <property type="molecule type" value="Genomic_DNA"/>
</dbReference>
<organism evidence="3 4">
    <name type="scientific">Prorocentrum cordatum</name>
    <dbReference type="NCBI Taxonomy" id="2364126"/>
    <lineage>
        <taxon>Eukaryota</taxon>
        <taxon>Sar</taxon>
        <taxon>Alveolata</taxon>
        <taxon>Dinophyceae</taxon>
        <taxon>Prorocentrales</taxon>
        <taxon>Prorocentraceae</taxon>
        <taxon>Prorocentrum</taxon>
    </lineage>
</organism>
<feature type="domain" description="YrhK" evidence="2">
    <location>
        <begin position="52"/>
        <end position="116"/>
    </location>
</feature>
<keyword evidence="1" id="KW-0812">Transmembrane</keyword>
<evidence type="ECO:0000259" key="2">
    <source>
        <dbReference type="Pfam" id="PF14145"/>
    </source>
</evidence>
<accession>A0ABN9QA66</accession>
<dbReference type="InterPro" id="IPR025424">
    <property type="entry name" value="YrhK_domain"/>
</dbReference>
<feature type="transmembrane region" description="Helical" evidence="1">
    <location>
        <begin position="6"/>
        <end position="29"/>
    </location>
</feature>
<reference evidence="3" key="1">
    <citation type="submission" date="2023-10" db="EMBL/GenBank/DDBJ databases">
        <authorList>
            <person name="Chen Y."/>
            <person name="Shah S."/>
            <person name="Dougan E. K."/>
            <person name="Thang M."/>
            <person name="Chan C."/>
        </authorList>
    </citation>
    <scope>NUCLEOTIDE SEQUENCE [LARGE SCALE GENOMIC DNA]</scope>
</reference>
<proteinExistence type="predicted"/>
<dbReference type="Pfam" id="PF14145">
    <property type="entry name" value="YrhK"/>
    <property type="match status" value="1"/>
</dbReference>
<keyword evidence="4" id="KW-1185">Reference proteome</keyword>
<comment type="caution">
    <text evidence="3">The sequence shown here is derived from an EMBL/GenBank/DDBJ whole genome shotgun (WGS) entry which is preliminary data.</text>
</comment>
<evidence type="ECO:0000313" key="3">
    <source>
        <dbReference type="EMBL" id="CAK0802734.1"/>
    </source>
</evidence>
<keyword evidence="1" id="KW-0472">Membrane</keyword>
<name>A0ABN9QA66_9DINO</name>
<keyword evidence="1" id="KW-1133">Transmembrane helix</keyword>
<feature type="transmembrane region" description="Helical" evidence="1">
    <location>
        <begin position="50"/>
        <end position="72"/>
    </location>
</feature>
<gene>
    <name evidence="3" type="ORF">PCOR1329_LOCUS10139</name>
</gene>
<evidence type="ECO:0000256" key="1">
    <source>
        <dbReference type="SAM" id="Phobius"/>
    </source>
</evidence>
<evidence type="ECO:0000313" key="4">
    <source>
        <dbReference type="Proteomes" id="UP001189429"/>
    </source>
</evidence>
<protein>
    <recommendedName>
        <fullName evidence="2">YrhK domain-containing protein</fullName>
    </recommendedName>
</protein>
<sequence>MAWDWATAAAWMFIIGSFCFVAAGLYNALNIHHDRSNDGKYFYELTPYNVSVATLFCGIFGTVLFVVGSFYFRPGGVIQCDDGKIGRWCHCSTFTGAWCFIIGSILFVAQSVLGLLSAVITHRSLNIAFDESSADEDADSTVTCDRE</sequence>